<sequence>MKNRNEVKSQNRKNYNQKGEKNQGQFNINQIPQTIEERELNDSVLQTKKNGYKI</sequence>
<dbReference type="AlphaFoldDB" id="A0A923E8A2"/>
<comment type="caution">
    <text evidence="2">The sequence shown here is derived from an EMBL/GenBank/DDBJ whole genome shotgun (WGS) entry which is preliminary data.</text>
</comment>
<gene>
    <name evidence="2" type="ORF">HGG79_01940</name>
</gene>
<reference evidence="2 3" key="1">
    <citation type="submission" date="2020-04" db="EMBL/GenBank/DDBJ databases">
        <title>Genomic insights into acetone-butanol-ethanol (ABE) fermentation by sequencing solventogenic clostridia strains.</title>
        <authorList>
            <person name="Brown S."/>
        </authorList>
    </citation>
    <scope>NUCLEOTIDE SEQUENCE [LARGE SCALE GENOMIC DNA]</scope>
    <source>
        <strain evidence="2 3">DJ011</strain>
    </source>
</reference>
<name>A0A923E8A2_CLOTT</name>
<organism evidence="2 3">
    <name type="scientific">Clostridium tetanomorphum</name>
    <dbReference type="NCBI Taxonomy" id="1553"/>
    <lineage>
        <taxon>Bacteria</taxon>
        <taxon>Bacillati</taxon>
        <taxon>Bacillota</taxon>
        <taxon>Clostridia</taxon>
        <taxon>Eubacteriales</taxon>
        <taxon>Clostridiaceae</taxon>
        <taxon>Clostridium</taxon>
    </lineage>
</organism>
<dbReference type="RefSeq" id="WP_156950247.1">
    <property type="nucleotide sequence ID" value="NZ_JAAZWO010000002.1"/>
</dbReference>
<keyword evidence="3" id="KW-1185">Reference proteome</keyword>
<evidence type="ECO:0000313" key="3">
    <source>
        <dbReference type="Proteomes" id="UP000563151"/>
    </source>
</evidence>
<proteinExistence type="predicted"/>
<dbReference type="EMBL" id="JAAZWO010000002">
    <property type="protein sequence ID" value="MBC2396541.1"/>
    <property type="molecule type" value="Genomic_DNA"/>
</dbReference>
<protein>
    <submittedName>
        <fullName evidence="2">Uncharacterized protein</fullName>
    </submittedName>
</protein>
<feature type="compositionally biased region" description="Polar residues" evidence="1">
    <location>
        <begin position="12"/>
        <end position="33"/>
    </location>
</feature>
<evidence type="ECO:0000313" key="2">
    <source>
        <dbReference type="EMBL" id="MBC2396541.1"/>
    </source>
</evidence>
<accession>A0A923E8A2</accession>
<evidence type="ECO:0000256" key="1">
    <source>
        <dbReference type="SAM" id="MobiDB-lite"/>
    </source>
</evidence>
<feature type="region of interest" description="Disordered" evidence="1">
    <location>
        <begin position="1"/>
        <end position="38"/>
    </location>
</feature>
<dbReference type="Proteomes" id="UP000563151">
    <property type="component" value="Unassembled WGS sequence"/>
</dbReference>